<sequence length="716" mass="82610">MSVERLDLEVGGEGEDPDDILAALGQDLDGIDITSQGDEVLEQAAEFMEKHMDDSLIQQAVTQGMDLREYASQIKRDLHREENQTLTQYTKEGVKMARLYLEICGCDDVLKNMEQMLSTFQLNLSSISSEIDYLQEASTSMSQKLKNRQEVASELELVVEKLAVPEQMIKHIIETSVQEQAFSDSLVDLSNKIDYLKELEFLGALAACDIRNVVEKLRLKAVNKIRESIFDKIYQFRKPMTNYQFPQNTLITFKNFNEFLMAHSRDTALQVREEYIGTVGKVHFSYFKDYYSKIQKLEFEEKSTKDDVIAGEETGGRRASNLFGSNKHLLTNKSTIFTLGTRDEILTTKFEDPMILPHAQQRRFTYEALFRTIHYTLTDTCCREYLFLQDFFQLGKGTQELFNSIFDRTLNFLNNNVESCVNASYDSIGILLCINLIHRYNSMMEKRGVQALGIYWFRLLEVLWPRFLTIIELNVNSVKNADPQKLSHFDTRPHYVTRRYAEFSAAIVSINSNHPDARVDSALCDLQYVLQNFILQLAAEFLTKKDQLVFLINNYDMMLSVLNERGVAEVGASSGDVQGFQILLDKNTLEYVEHTLQTSFKDMIMFVKEAEPLVEEGNLDKLSIYEANIRKIAKNFAQNWKKIVDNISKDVLQSFSNFRGGGAIFQEILSQMLHYYNRFHKLMSNPPFKSLHLKADLLSIHQLMVEVRKLKLHFLN</sequence>
<dbReference type="GO" id="GO:0032456">
    <property type="term" value="P:endocytic recycling"/>
    <property type="evidence" value="ECO:0007669"/>
    <property type="project" value="TreeGrafter"/>
</dbReference>
<proteinExistence type="inferred from homology"/>
<evidence type="ECO:0000256" key="1">
    <source>
        <dbReference type="ARBA" id="ARBA00004601"/>
    </source>
</evidence>
<keyword evidence="6" id="KW-0333">Golgi apparatus</keyword>
<evidence type="ECO:0000256" key="5">
    <source>
        <dbReference type="ARBA" id="ARBA00022927"/>
    </source>
</evidence>
<reference evidence="9 10" key="1">
    <citation type="journal article" date="2023" name="BMC Biol.">
        <title>The compact genome of the sponge Oopsacas minuta (Hexactinellida) is lacking key metazoan core genes.</title>
        <authorList>
            <person name="Santini S."/>
            <person name="Schenkelaars Q."/>
            <person name="Jourda C."/>
            <person name="Duchesne M."/>
            <person name="Belahbib H."/>
            <person name="Rocher C."/>
            <person name="Selva M."/>
            <person name="Riesgo A."/>
            <person name="Vervoort M."/>
            <person name="Leys S.P."/>
            <person name="Kodjabachian L."/>
            <person name="Le Bivic A."/>
            <person name="Borchiellini C."/>
            <person name="Claverie J.M."/>
            <person name="Renard E."/>
        </authorList>
    </citation>
    <scope>NUCLEOTIDE SEQUENCE [LARGE SCALE GENOMIC DNA]</scope>
    <source>
        <strain evidence="9">SPO-2</strain>
    </source>
</reference>
<comment type="similarity">
    <text evidence="2">Belongs to the VPS52 family.</text>
</comment>
<evidence type="ECO:0000256" key="4">
    <source>
        <dbReference type="ARBA" id="ARBA00022448"/>
    </source>
</evidence>
<evidence type="ECO:0000259" key="8">
    <source>
        <dbReference type="Pfam" id="PF20655"/>
    </source>
</evidence>
<dbReference type="Pfam" id="PF20655">
    <property type="entry name" value="Vps52_C"/>
    <property type="match status" value="1"/>
</dbReference>
<keyword evidence="10" id="KW-1185">Reference proteome</keyword>
<dbReference type="GO" id="GO:0006896">
    <property type="term" value="P:Golgi to vacuole transport"/>
    <property type="evidence" value="ECO:0007669"/>
    <property type="project" value="TreeGrafter"/>
</dbReference>
<evidence type="ECO:0000259" key="7">
    <source>
        <dbReference type="Pfam" id="PF04129"/>
    </source>
</evidence>
<dbReference type="AlphaFoldDB" id="A0AAV7KIK8"/>
<dbReference type="InterPro" id="IPR048319">
    <property type="entry name" value="Vps52_CC"/>
</dbReference>
<accession>A0AAV7KIK8</accession>
<dbReference type="InterPro" id="IPR007258">
    <property type="entry name" value="Vps52"/>
</dbReference>
<evidence type="ECO:0000256" key="3">
    <source>
        <dbReference type="ARBA" id="ARBA00017083"/>
    </source>
</evidence>
<comment type="subcellular location">
    <subcellularLocation>
        <location evidence="1">Golgi apparatus</location>
        <location evidence="1">trans-Golgi network</location>
    </subcellularLocation>
</comment>
<protein>
    <recommendedName>
        <fullName evidence="3">Vacuolar protein sorting-associated protein 52 homolog</fullName>
    </recommendedName>
</protein>
<evidence type="ECO:0000256" key="2">
    <source>
        <dbReference type="ARBA" id="ARBA00008180"/>
    </source>
</evidence>
<dbReference type="InterPro" id="IPR048361">
    <property type="entry name" value="Vps52_C"/>
</dbReference>
<feature type="domain" description="Vps52 coiled-coil" evidence="7">
    <location>
        <begin position="89"/>
        <end position="260"/>
    </location>
</feature>
<dbReference type="GO" id="GO:0000938">
    <property type="term" value="C:GARP complex"/>
    <property type="evidence" value="ECO:0007669"/>
    <property type="project" value="TreeGrafter"/>
</dbReference>
<dbReference type="GO" id="GO:0015031">
    <property type="term" value="P:protein transport"/>
    <property type="evidence" value="ECO:0007669"/>
    <property type="project" value="UniProtKB-KW"/>
</dbReference>
<evidence type="ECO:0000256" key="6">
    <source>
        <dbReference type="ARBA" id="ARBA00023034"/>
    </source>
</evidence>
<dbReference type="GO" id="GO:0007041">
    <property type="term" value="P:lysosomal transport"/>
    <property type="evidence" value="ECO:0007669"/>
    <property type="project" value="TreeGrafter"/>
</dbReference>
<name>A0AAV7KIK8_9METZ</name>
<keyword evidence="5" id="KW-0653">Protein transport</keyword>
<dbReference type="Pfam" id="PF04129">
    <property type="entry name" value="Vps52_CC"/>
    <property type="match status" value="1"/>
</dbReference>
<dbReference type="GO" id="GO:0042147">
    <property type="term" value="P:retrograde transport, endosome to Golgi"/>
    <property type="evidence" value="ECO:0007669"/>
    <property type="project" value="TreeGrafter"/>
</dbReference>
<keyword evidence="4" id="KW-0813">Transport</keyword>
<comment type="caution">
    <text evidence="9">The sequence shown here is derived from an EMBL/GenBank/DDBJ whole genome shotgun (WGS) entry which is preliminary data.</text>
</comment>
<evidence type="ECO:0000313" key="10">
    <source>
        <dbReference type="Proteomes" id="UP001165289"/>
    </source>
</evidence>
<dbReference type="PANTHER" id="PTHR14190">
    <property type="entry name" value="SUPPRESSOR OF ACTIN MUTATIONS 2/VACUOLAR PROTEIN SORTING 52"/>
    <property type="match status" value="1"/>
</dbReference>
<organism evidence="9 10">
    <name type="scientific">Oopsacas minuta</name>
    <dbReference type="NCBI Taxonomy" id="111878"/>
    <lineage>
        <taxon>Eukaryota</taxon>
        <taxon>Metazoa</taxon>
        <taxon>Porifera</taxon>
        <taxon>Hexactinellida</taxon>
        <taxon>Hexasterophora</taxon>
        <taxon>Lyssacinosida</taxon>
        <taxon>Leucopsacidae</taxon>
        <taxon>Oopsacas</taxon>
    </lineage>
</organism>
<dbReference type="GO" id="GO:0019905">
    <property type="term" value="F:syntaxin binding"/>
    <property type="evidence" value="ECO:0007669"/>
    <property type="project" value="TreeGrafter"/>
</dbReference>
<dbReference type="GO" id="GO:0005829">
    <property type="term" value="C:cytosol"/>
    <property type="evidence" value="ECO:0007669"/>
    <property type="project" value="GOC"/>
</dbReference>
<gene>
    <name evidence="9" type="ORF">LOD99_14360</name>
</gene>
<evidence type="ECO:0000313" key="9">
    <source>
        <dbReference type="EMBL" id="KAI6660019.1"/>
    </source>
</evidence>
<feature type="domain" description="Vps52 C-terminal" evidence="8">
    <location>
        <begin position="278"/>
        <end position="568"/>
    </location>
</feature>
<dbReference type="EMBL" id="JAKMXF010000044">
    <property type="protein sequence ID" value="KAI6660019.1"/>
    <property type="molecule type" value="Genomic_DNA"/>
</dbReference>
<dbReference type="PANTHER" id="PTHR14190:SF7">
    <property type="entry name" value="VACUOLAR PROTEIN SORTING-ASSOCIATED PROTEIN 52 HOMOLOG"/>
    <property type="match status" value="1"/>
</dbReference>
<dbReference type="Proteomes" id="UP001165289">
    <property type="component" value="Unassembled WGS sequence"/>
</dbReference>